<proteinExistence type="predicted"/>
<dbReference type="PROSITE" id="PS51186">
    <property type="entry name" value="GNAT"/>
    <property type="match status" value="1"/>
</dbReference>
<name>A0ABP7SFT4_9PSEU</name>
<dbReference type="Proteomes" id="UP001501747">
    <property type="component" value="Unassembled WGS sequence"/>
</dbReference>
<organism evidence="2 3">
    <name type="scientific">Allokutzneria multivorans</name>
    <dbReference type="NCBI Taxonomy" id="1142134"/>
    <lineage>
        <taxon>Bacteria</taxon>
        <taxon>Bacillati</taxon>
        <taxon>Actinomycetota</taxon>
        <taxon>Actinomycetes</taxon>
        <taxon>Pseudonocardiales</taxon>
        <taxon>Pseudonocardiaceae</taxon>
        <taxon>Allokutzneria</taxon>
    </lineage>
</organism>
<feature type="domain" description="N-acetyltransferase" evidence="1">
    <location>
        <begin position="12"/>
        <end position="160"/>
    </location>
</feature>
<reference evidence="3" key="1">
    <citation type="journal article" date="2019" name="Int. J. Syst. Evol. Microbiol.">
        <title>The Global Catalogue of Microorganisms (GCM) 10K type strain sequencing project: providing services to taxonomists for standard genome sequencing and annotation.</title>
        <authorList>
            <consortium name="The Broad Institute Genomics Platform"/>
            <consortium name="The Broad Institute Genome Sequencing Center for Infectious Disease"/>
            <person name="Wu L."/>
            <person name="Ma J."/>
        </authorList>
    </citation>
    <scope>NUCLEOTIDE SEQUENCE [LARGE SCALE GENOMIC DNA]</scope>
    <source>
        <strain evidence="3">JCM 17342</strain>
    </source>
</reference>
<dbReference type="CDD" id="cd04301">
    <property type="entry name" value="NAT_SF"/>
    <property type="match status" value="1"/>
</dbReference>
<dbReference type="Pfam" id="PF00583">
    <property type="entry name" value="Acetyltransf_1"/>
    <property type="match status" value="1"/>
</dbReference>
<protein>
    <submittedName>
        <fullName evidence="2">GNAT family N-acetyltransferase</fullName>
    </submittedName>
</protein>
<dbReference type="InterPro" id="IPR000182">
    <property type="entry name" value="GNAT_dom"/>
</dbReference>
<comment type="caution">
    <text evidence="2">The sequence shown here is derived from an EMBL/GenBank/DDBJ whole genome shotgun (WGS) entry which is preliminary data.</text>
</comment>
<dbReference type="InterPro" id="IPR016181">
    <property type="entry name" value="Acyl_CoA_acyltransferase"/>
</dbReference>
<keyword evidence="3" id="KW-1185">Reference proteome</keyword>
<dbReference type="InterPro" id="IPR027455">
    <property type="entry name" value="Sper_AcTfrase_N"/>
</dbReference>
<accession>A0ABP7SFT4</accession>
<gene>
    <name evidence="2" type="ORF">GCM10022247_36860</name>
</gene>
<dbReference type="Gene3D" id="1.10.287.900">
    <property type="entry name" value="The crystal structure of the spermine/spermidine acetyltransferase from enterococcus faecali"/>
    <property type="match status" value="1"/>
</dbReference>
<evidence type="ECO:0000313" key="2">
    <source>
        <dbReference type="EMBL" id="GAA4011132.1"/>
    </source>
</evidence>
<dbReference type="Gene3D" id="3.40.630.30">
    <property type="match status" value="1"/>
</dbReference>
<dbReference type="SUPFAM" id="SSF55729">
    <property type="entry name" value="Acyl-CoA N-acyltransferases (Nat)"/>
    <property type="match status" value="1"/>
</dbReference>
<sequence length="160" mass="18185">MQPVLCFYGVVLTFREITDENRDAVCDVRVRPGQEKFVDSVEKSLRDAFSTPEAAPWYRAVYRGDVPVGFVMLSWNVVPRPGILGPYFLWRLLVGEEYQGRGFGREIVRMVVEMVRADGGRELLTSYQPGVGSPWPFYRGLGFVETGEVEEGEVVVRLFL</sequence>
<evidence type="ECO:0000313" key="3">
    <source>
        <dbReference type="Proteomes" id="UP001501747"/>
    </source>
</evidence>
<dbReference type="RefSeq" id="WP_344876330.1">
    <property type="nucleotide sequence ID" value="NZ_BAABAL010000012.1"/>
</dbReference>
<evidence type="ECO:0000259" key="1">
    <source>
        <dbReference type="PROSITE" id="PS51186"/>
    </source>
</evidence>
<dbReference type="EMBL" id="BAABAL010000012">
    <property type="protein sequence ID" value="GAA4011132.1"/>
    <property type="molecule type" value="Genomic_DNA"/>
</dbReference>